<feature type="transmembrane region" description="Helical" evidence="1">
    <location>
        <begin position="6"/>
        <end position="31"/>
    </location>
</feature>
<evidence type="ECO:0008006" key="4">
    <source>
        <dbReference type="Google" id="ProtNLM"/>
    </source>
</evidence>
<dbReference type="EMBL" id="BNDV01000008">
    <property type="protein sequence ID" value="GHI14165.1"/>
    <property type="molecule type" value="Genomic_DNA"/>
</dbReference>
<protein>
    <recommendedName>
        <fullName evidence="4">Integral membrane protein</fullName>
    </recommendedName>
</protein>
<keyword evidence="1" id="KW-0812">Transmembrane</keyword>
<keyword evidence="1" id="KW-0472">Membrane</keyword>
<keyword evidence="1" id="KW-1133">Transmembrane helix</keyword>
<evidence type="ECO:0000313" key="3">
    <source>
        <dbReference type="Proteomes" id="UP000660554"/>
    </source>
</evidence>
<comment type="caution">
    <text evidence="2">The sequence shown here is derived from an EMBL/GenBank/DDBJ whole genome shotgun (WGS) entry which is preliminary data.</text>
</comment>
<feature type="transmembrane region" description="Helical" evidence="1">
    <location>
        <begin position="70"/>
        <end position="90"/>
    </location>
</feature>
<sequence length="105" mass="10795">MNGNPVYYALALVAATLLLFPVAVALLAGWAPPGLRAREVRKPYAHAILCLYLQAPLNALPRMADLPQGVVTACATLGVACGGVAVAFLVRALSAGRRIATGGAR</sequence>
<reference evidence="3" key="1">
    <citation type="submission" date="2020-09" db="EMBL/GenBank/DDBJ databases">
        <title>Whole genome shotgun sequence of Streptomyces cinnamonensis NBRC 15873.</title>
        <authorList>
            <person name="Komaki H."/>
            <person name="Tamura T."/>
        </authorList>
    </citation>
    <scope>NUCLEOTIDE SEQUENCE [LARGE SCALE GENOMIC DNA]</scope>
    <source>
        <strain evidence="3">NBRC 15873</strain>
    </source>
</reference>
<gene>
    <name evidence="2" type="ORF">Scinn_36280</name>
</gene>
<dbReference type="Proteomes" id="UP000660554">
    <property type="component" value="Unassembled WGS sequence"/>
</dbReference>
<accession>A0ABQ3NN09</accession>
<dbReference type="GeneID" id="86952403"/>
<keyword evidence="3" id="KW-1185">Reference proteome</keyword>
<organism evidence="2 3">
    <name type="scientific">Streptomyces virginiae</name>
    <name type="common">Streptomyces cinnamonensis</name>
    <dbReference type="NCBI Taxonomy" id="1961"/>
    <lineage>
        <taxon>Bacteria</taxon>
        <taxon>Bacillati</taxon>
        <taxon>Actinomycetota</taxon>
        <taxon>Actinomycetes</taxon>
        <taxon>Kitasatosporales</taxon>
        <taxon>Streptomycetaceae</taxon>
        <taxon>Streptomyces</taxon>
    </lineage>
</organism>
<evidence type="ECO:0000256" key="1">
    <source>
        <dbReference type="SAM" id="Phobius"/>
    </source>
</evidence>
<name>A0ABQ3NN09_STRVG</name>
<evidence type="ECO:0000313" key="2">
    <source>
        <dbReference type="EMBL" id="GHI14165.1"/>
    </source>
</evidence>
<proteinExistence type="predicted"/>
<dbReference type="RefSeq" id="WP_191869137.1">
    <property type="nucleotide sequence ID" value="NZ_BMRU01000011.1"/>
</dbReference>